<evidence type="ECO:0000256" key="2">
    <source>
        <dbReference type="ARBA" id="ARBA00022679"/>
    </source>
</evidence>
<keyword evidence="14" id="KW-1185">Reference proteome</keyword>
<dbReference type="Gene3D" id="3.40.50.300">
    <property type="entry name" value="P-loop containing nucleotide triphosphate hydrolases"/>
    <property type="match status" value="1"/>
</dbReference>
<dbReference type="CDD" id="cd00009">
    <property type="entry name" value="AAA"/>
    <property type="match status" value="1"/>
</dbReference>
<accession>A0A3A1Y876</accession>
<evidence type="ECO:0000259" key="12">
    <source>
        <dbReference type="SMART" id="SM00382"/>
    </source>
</evidence>
<dbReference type="AlphaFoldDB" id="A0A3A1Y876"/>
<dbReference type="SUPFAM" id="SSF48019">
    <property type="entry name" value="post-AAA+ oligomerization domain-like"/>
    <property type="match status" value="1"/>
</dbReference>
<dbReference type="Pfam" id="PF22608">
    <property type="entry name" value="DNAX_ATPase_lid"/>
    <property type="match status" value="1"/>
</dbReference>
<protein>
    <recommendedName>
        <fullName evidence="11">DNA polymerase III subunit gamma/tau</fullName>
        <ecNumber evidence="11">2.7.7.7</ecNumber>
    </recommendedName>
</protein>
<keyword evidence="2 11" id="KW-0808">Transferase</keyword>
<dbReference type="InterPro" id="IPR045085">
    <property type="entry name" value="HLD_clamp_pol_III_gamma_tau"/>
</dbReference>
<dbReference type="RefSeq" id="WP_119524688.1">
    <property type="nucleotide sequence ID" value="NZ_NRHC01000026.1"/>
</dbReference>
<dbReference type="SMART" id="SM00382">
    <property type="entry name" value="AAA"/>
    <property type="match status" value="1"/>
</dbReference>
<dbReference type="InterPro" id="IPR012763">
    <property type="entry name" value="DNA_pol_III_sug/sutau_N"/>
</dbReference>
<organism evidence="13 14">
    <name type="scientific">Psittacicella hinzii</name>
    <dbReference type="NCBI Taxonomy" id="2028575"/>
    <lineage>
        <taxon>Bacteria</taxon>
        <taxon>Pseudomonadati</taxon>
        <taxon>Pseudomonadota</taxon>
        <taxon>Gammaproteobacteria</taxon>
        <taxon>Pasteurellales</taxon>
        <taxon>Psittacicellaceae</taxon>
        <taxon>Psittacicella</taxon>
    </lineage>
</organism>
<dbReference type="GO" id="GO:0046872">
    <property type="term" value="F:metal ion binding"/>
    <property type="evidence" value="ECO:0007669"/>
    <property type="project" value="UniProtKB-KW"/>
</dbReference>
<comment type="function">
    <text evidence="11">DNA polymerase III is a complex, multichain enzyme responsible for most of the replicative synthesis in bacteria. This DNA polymerase also exhibits 3' to 5' exonuclease activity.</text>
</comment>
<proteinExistence type="inferred from homology"/>
<dbReference type="OrthoDB" id="9810148at2"/>
<dbReference type="GO" id="GO:0009360">
    <property type="term" value="C:DNA polymerase III complex"/>
    <property type="evidence" value="ECO:0007669"/>
    <property type="project" value="InterPro"/>
</dbReference>
<gene>
    <name evidence="11 13" type="primary">dnaX</name>
    <name evidence="13" type="ORF">CKF54_02370</name>
</gene>
<evidence type="ECO:0000256" key="8">
    <source>
        <dbReference type="ARBA" id="ARBA00022840"/>
    </source>
</evidence>
<dbReference type="Gene3D" id="1.20.272.10">
    <property type="match status" value="1"/>
</dbReference>
<comment type="catalytic activity">
    <reaction evidence="10 11">
        <text>DNA(n) + a 2'-deoxyribonucleoside 5'-triphosphate = DNA(n+1) + diphosphate</text>
        <dbReference type="Rhea" id="RHEA:22508"/>
        <dbReference type="Rhea" id="RHEA-COMP:17339"/>
        <dbReference type="Rhea" id="RHEA-COMP:17340"/>
        <dbReference type="ChEBI" id="CHEBI:33019"/>
        <dbReference type="ChEBI" id="CHEBI:61560"/>
        <dbReference type="ChEBI" id="CHEBI:173112"/>
        <dbReference type="EC" id="2.7.7.7"/>
    </reaction>
</comment>
<evidence type="ECO:0000256" key="11">
    <source>
        <dbReference type="RuleBase" id="RU364063"/>
    </source>
</evidence>
<dbReference type="InterPro" id="IPR027417">
    <property type="entry name" value="P-loop_NTPase"/>
</dbReference>
<evidence type="ECO:0000313" key="14">
    <source>
        <dbReference type="Proteomes" id="UP000265691"/>
    </source>
</evidence>
<evidence type="ECO:0000256" key="5">
    <source>
        <dbReference type="ARBA" id="ARBA00022723"/>
    </source>
</evidence>
<evidence type="ECO:0000256" key="9">
    <source>
        <dbReference type="ARBA" id="ARBA00022932"/>
    </source>
</evidence>
<dbReference type="EMBL" id="NRHC01000026">
    <property type="protein sequence ID" value="RIY33741.1"/>
    <property type="molecule type" value="Genomic_DNA"/>
</dbReference>
<evidence type="ECO:0000256" key="4">
    <source>
        <dbReference type="ARBA" id="ARBA00022705"/>
    </source>
</evidence>
<evidence type="ECO:0000256" key="7">
    <source>
        <dbReference type="ARBA" id="ARBA00022833"/>
    </source>
</evidence>
<dbReference type="Proteomes" id="UP000265691">
    <property type="component" value="Unassembled WGS sequence"/>
</dbReference>
<comment type="caution">
    <text evidence="13">The sequence shown here is derived from an EMBL/GenBank/DDBJ whole genome shotgun (WGS) entry which is preliminary data.</text>
</comment>
<dbReference type="PANTHER" id="PTHR11669">
    <property type="entry name" value="REPLICATION FACTOR C / DNA POLYMERASE III GAMMA-TAU SUBUNIT"/>
    <property type="match status" value="1"/>
</dbReference>
<keyword evidence="6 11" id="KW-0547">Nucleotide-binding</keyword>
<dbReference type="InterPro" id="IPR003593">
    <property type="entry name" value="AAA+_ATPase"/>
</dbReference>
<dbReference type="EC" id="2.7.7.7" evidence="11"/>
<dbReference type="GO" id="GO:0005524">
    <property type="term" value="F:ATP binding"/>
    <property type="evidence" value="ECO:0007669"/>
    <property type="project" value="UniProtKB-KW"/>
</dbReference>
<keyword evidence="5" id="KW-0479">Metal-binding</keyword>
<comment type="subunit">
    <text evidence="11">DNA polymerase III contains a core (composed of alpha, epsilon and theta chains) that associates with a tau subunit. This core dimerizes to form the POLIII' complex. PolIII' associates with the gamma complex (composed of gamma, delta, delta', psi and chi chains) and with the beta chain to form the complete DNA polymerase III complex.</text>
</comment>
<evidence type="ECO:0000256" key="1">
    <source>
        <dbReference type="ARBA" id="ARBA00006360"/>
    </source>
</evidence>
<dbReference type="Gene3D" id="1.10.8.60">
    <property type="match status" value="1"/>
</dbReference>
<dbReference type="GO" id="GO:0003677">
    <property type="term" value="F:DNA binding"/>
    <property type="evidence" value="ECO:0007669"/>
    <property type="project" value="InterPro"/>
</dbReference>
<dbReference type="InterPro" id="IPR008921">
    <property type="entry name" value="DNA_pol3_clamp-load_cplx_C"/>
</dbReference>
<dbReference type="NCBIfam" id="TIGR02397">
    <property type="entry name" value="dnaX_nterm"/>
    <property type="match status" value="1"/>
</dbReference>
<reference evidence="13 14" key="1">
    <citation type="submission" date="2017-08" db="EMBL/GenBank/DDBJ databases">
        <title>Reclassification of Bisgaard taxon 37 and 44.</title>
        <authorList>
            <person name="Christensen H."/>
        </authorList>
    </citation>
    <scope>NUCLEOTIDE SEQUENCE [LARGE SCALE GENOMIC DNA]</scope>
    <source>
        <strain evidence="13 14">B96_3</strain>
    </source>
</reference>
<dbReference type="Pfam" id="PF13177">
    <property type="entry name" value="DNA_pol3_delta2"/>
    <property type="match status" value="1"/>
</dbReference>
<evidence type="ECO:0000256" key="3">
    <source>
        <dbReference type="ARBA" id="ARBA00022695"/>
    </source>
</evidence>
<name>A0A3A1Y876_9GAMM</name>
<dbReference type="CDD" id="cd18137">
    <property type="entry name" value="HLD_clamp_pol_III_gamma_tau"/>
    <property type="match status" value="1"/>
</dbReference>
<keyword evidence="9 11" id="KW-0239">DNA-directed DNA polymerase</keyword>
<keyword evidence="8 11" id="KW-0067">ATP-binding</keyword>
<keyword evidence="7" id="KW-0862">Zinc</keyword>
<dbReference type="SUPFAM" id="SSF52540">
    <property type="entry name" value="P-loop containing nucleoside triphosphate hydrolases"/>
    <property type="match status" value="1"/>
</dbReference>
<feature type="domain" description="AAA+ ATPase" evidence="12">
    <location>
        <begin position="39"/>
        <end position="181"/>
    </location>
</feature>
<dbReference type="GO" id="GO:0006261">
    <property type="term" value="P:DNA-templated DNA replication"/>
    <property type="evidence" value="ECO:0007669"/>
    <property type="project" value="TreeGrafter"/>
</dbReference>
<evidence type="ECO:0000256" key="6">
    <source>
        <dbReference type="ARBA" id="ARBA00022741"/>
    </source>
</evidence>
<dbReference type="FunFam" id="3.40.50.300:FF:000014">
    <property type="entry name" value="DNA polymerase III subunit gamma/tau"/>
    <property type="match status" value="1"/>
</dbReference>
<dbReference type="PANTHER" id="PTHR11669:SF0">
    <property type="entry name" value="PROTEIN STICHEL-LIKE 2"/>
    <property type="match status" value="1"/>
</dbReference>
<sequence length="771" mass="86966">MTANYTVLARKYRPKTFSQVVGQEHVLDAMKNSILNNKLHSVYLLSGTRGVGKTTIARIFTKAMNCENFSENKEPCDRCASCKSIDDYASPDLLEVDAASRTKVEETRELIESIQFPPLVSKYKVFIIDEVHMLTVSSFNALLKTLEEPPEYAKFILCTTDPQKIPATVLSRCLHFHLKPFSEEQIAKQLKFILNAEEIKFENKAVQTLALAANGSMRDCLSLTDQAIAIGNQEVTTSGVYQMLGLVDDTLPTDLVIGILRGQKLEVLKILQDINSEQADWQSVIQQILNIIYQASIITFIPVNEYEENAIDNEQLIAEFQKGNFDLFNVEKTQIIYEVFSHALEILKNSSNPYQVMQLACIRALAFGIAQGAPTLLKFSQTVKSNFKEHKIDNKSFKPKSFSPYKKINSTIDDQSEFSITKNKQKFSQNLDGDVSFDIIKKKLSGMYIYNEDNDAVKEDKDFAAVPEEIKATLNLIQYKSKAVQEKVNQETVEVTTESLATSSLEENQEPVFINSKTELLSPEVLHELSKAELDEQEESLEVSTMSQASNVDHLTMSSDEIAAAQKAVDLSVEVEPAKLALLPQEDLSSVNILNAYRSKNDFLELGSKWLDTLYQSEDSIDYLFAYCMKEDSLLEKLAPNNLVYLSPQLTYSETINKIKENNTLTSILSLELSKGLLLFITSIACAYNESQGSSNVFILDFKGNKEIEDLFNRDHKEKFLEALRSKGIEFSTIINENVNTSSIKSVISEYIEQSIAYVFDQLNHELEIFK</sequence>
<evidence type="ECO:0000313" key="13">
    <source>
        <dbReference type="EMBL" id="RIY33741.1"/>
    </source>
</evidence>
<dbReference type="InterPro" id="IPR022754">
    <property type="entry name" value="DNA_pol_III_gamma-3"/>
</dbReference>
<dbReference type="GO" id="GO:0003887">
    <property type="term" value="F:DNA-directed DNA polymerase activity"/>
    <property type="evidence" value="ECO:0007669"/>
    <property type="project" value="UniProtKB-KW"/>
</dbReference>
<keyword evidence="4 11" id="KW-0235">DNA replication</keyword>
<comment type="similarity">
    <text evidence="1 11">Belongs to the DnaX/STICHEL family.</text>
</comment>
<dbReference type="FunFam" id="1.10.8.60:FF:000013">
    <property type="entry name" value="DNA polymerase III subunit gamma/tau"/>
    <property type="match status" value="1"/>
</dbReference>
<dbReference type="Pfam" id="PF12169">
    <property type="entry name" value="DNA_pol3_gamma3"/>
    <property type="match status" value="1"/>
</dbReference>
<dbReference type="InterPro" id="IPR050238">
    <property type="entry name" value="DNA_Rep/Repair_Clamp_Loader"/>
</dbReference>
<keyword evidence="3 11" id="KW-0548">Nucleotidyltransferase</keyword>
<evidence type="ECO:0000256" key="10">
    <source>
        <dbReference type="ARBA" id="ARBA00049244"/>
    </source>
</evidence>